<sequence>METVPLWLQIVVAIATIAAALTALVAAVNSGASSRAAVAAQADANAAWKKSAEALDEANGLTRMNHREMAAERGRLRRAPLAAALTSFADSVLWARFRGESDTKVAQIRRDASSAIGALQTNADEPTSQKFTRWVMVYAMKVPLEGDDAEGLLRLSNLLSAREREWVADPAVALAAIRAEPGVVLDSDISPDDPYDFRVS</sequence>
<keyword evidence="1" id="KW-0812">Transmembrane</keyword>
<evidence type="ECO:0000256" key="1">
    <source>
        <dbReference type="SAM" id="Phobius"/>
    </source>
</evidence>
<feature type="transmembrane region" description="Helical" evidence="1">
    <location>
        <begin position="6"/>
        <end position="28"/>
    </location>
</feature>
<comment type="caution">
    <text evidence="2">The sequence shown here is derived from an EMBL/GenBank/DDBJ whole genome shotgun (WGS) entry which is preliminary data.</text>
</comment>
<organism evidence="2 3">
    <name type="scientific">Cryobacterium gelidum</name>
    <dbReference type="NCBI Taxonomy" id="1259164"/>
    <lineage>
        <taxon>Bacteria</taxon>
        <taxon>Bacillati</taxon>
        <taxon>Actinomycetota</taxon>
        <taxon>Actinomycetes</taxon>
        <taxon>Micrococcales</taxon>
        <taxon>Microbacteriaceae</taxon>
        <taxon>Cryobacterium</taxon>
    </lineage>
</organism>
<protein>
    <submittedName>
        <fullName evidence="2">Uncharacterized protein</fullName>
    </submittedName>
</protein>
<keyword evidence="1" id="KW-1133">Transmembrane helix</keyword>
<accession>A0A4R9ARI2</accession>
<gene>
    <name evidence="2" type="ORF">E3T50_13555</name>
</gene>
<reference evidence="2 3" key="1">
    <citation type="submission" date="2019-03" db="EMBL/GenBank/DDBJ databases">
        <title>Genomics of glacier-inhabiting Cryobacterium strains.</title>
        <authorList>
            <person name="Liu Q."/>
            <person name="Xin Y.-H."/>
        </authorList>
    </citation>
    <scope>NUCLEOTIDE SEQUENCE [LARGE SCALE GENOMIC DNA]</scope>
    <source>
        <strain evidence="2 3">Hz16</strain>
    </source>
</reference>
<name>A0A4R9ARI2_9MICO</name>
<proteinExistence type="predicted"/>
<evidence type="ECO:0000313" key="3">
    <source>
        <dbReference type="Proteomes" id="UP000297983"/>
    </source>
</evidence>
<evidence type="ECO:0000313" key="2">
    <source>
        <dbReference type="EMBL" id="TFD68199.1"/>
    </source>
</evidence>
<dbReference type="EMBL" id="SOHL01000027">
    <property type="protein sequence ID" value="TFD68199.1"/>
    <property type="molecule type" value="Genomic_DNA"/>
</dbReference>
<dbReference type="Proteomes" id="UP000297983">
    <property type="component" value="Unassembled WGS sequence"/>
</dbReference>
<keyword evidence="3" id="KW-1185">Reference proteome</keyword>
<keyword evidence="1" id="KW-0472">Membrane</keyword>
<dbReference type="RefSeq" id="WP_134552620.1">
    <property type="nucleotide sequence ID" value="NZ_SOHL01000027.1"/>
</dbReference>
<dbReference type="AlphaFoldDB" id="A0A4R9ARI2"/>